<comment type="similarity">
    <text evidence="3">Belongs to the glycosyltransferase 9 family.</text>
</comment>
<keyword evidence="1" id="KW-0328">Glycosyltransferase</keyword>
<dbReference type="GO" id="GO:0009244">
    <property type="term" value="P:lipopolysaccharide core region biosynthetic process"/>
    <property type="evidence" value="ECO:0007669"/>
    <property type="project" value="TreeGrafter"/>
</dbReference>
<dbReference type="Pfam" id="PF01075">
    <property type="entry name" value="Glyco_transf_9"/>
    <property type="match status" value="1"/>
</dbReference>
<comment type="catalytic activity">
    <reaction evidence="5">
        <text>an L-alpha-D-Hep-(1-&gt;5)-[alpha-Kdo-(2-&gt;4)]-alpha-Kdo-(2-&gt;6)-lipid A + ADP-L-glycero-beta-D-manno-heptose = an L-alpha-D-Hep-(1-&gt;3)-L-alpha-D-Hep-(1-&gt;5)-[alpha-Kdo-(2-&gt;4)]-alpha-Kdo-(2-&gt;6)-lipid A + ADP + H(+)</text>
        <dbReference type="Rhea" id="RHEA:74071"/>
        <dbReference type="ChEBI" id="CHEBI:15378"/>
        <dbReference type="ChEBI" id="CHEBI:61506"/>
        <dbReference type="ChEBI" id="CHEBI:193068"/>
        <dbReference type="ChEBI" id="CHEBI:193069"/>
        <dbReference type="ChEBI" id="CHEBI:456216"/>
        <dbReference type="EC" id="2.4.99.24"/>
    </reaction>
</comment>
<dbReference type="InterPro" id="IPR011910">
    <property type="entry name" value="RfaF"/>
</dbReference>
<evidence type="ECO:0000256" key="1">
    <source>
        <dbReference type="ARBA" id="ARBA00022676"/>
    </source>
</evidence>
<evidence type="ECO:0000313" key="6">
    <source>
        <dbReference type="EMBL" id="CAA64754.1"/>
    </source>
</evidence>
<dbReference type="CAZy" id="GT9">
    <property type="family name" value="Glycosyltransferase Family 9"/>
</dbReference>
<proteinExistence type="inferred from homology"/>
<reference evidence="6" key="1">
    <citation type="submission" date="1996-01" db="EMBL/GenBank/DDBJ databases">
        <authorList>
            <person name="Rodrmguez-Palenzuela P."/>
        </authorList>
    </citation>
    <scope>NUCLEOTIDE SEQUENCE</scope>
    <source>
        <strain evidence="6">K60</strain>
    </source>
</reference>
<protein>
    <recommendedName>
        <fullName evidence="4">lipopolysaccharide heptosyltransferase II</fullName>
        <ecNumber evidence="4">2.4.99.24</ecNumber>
    </recommendedName>
</protein>
<dbReference type="PANTHER" id="PTHR30160">
    <property type="entry name" value="TETRAACYLDISACCHARIDE 4'-KINASE-RELATED"/>
    <property type="match status" value="1"/>
</dbReference>
<dbReference type="InterPro" id="IPR002201">
    <property type="entry name" value="Glyco_trans_9"/>
</dbReference>
<organism evidence="6">
    <name type="scientific">Ralstonia solanacearum</name>
    <name type="common">Pseudomonas solanacearum</name>
    <dbReference type="NCBI Taxonomy" id="305"/>
    <lineage>
        <taxon>Bacteria</taxon>
        <taxon>Pseudomonadati</taxon>
        <taxon>Pseudomonadota</taxon>
        <taxon>Betaproteobacteria</taxon>
        <taxon>Burkholderiales</taxon>
        <taxon>Burkholderiaceae</taxon>
        <taxon>Ralstonia</taxon>
        <taxon>Ralstonia solanacearum species complex</taxon>
    </lineage>
</organism>
<dbReference type="PANTHER" id="PTHR30160:SF7">
    <property type="entry name" value="ADP-HEPTOSE--LPS HEPTOSYLTRANSFERASE 2"/>
    <property type="match status" value="1"/>
</dbReference>
<dbReference type="InterPro" id="IPR051199">
    <property type="entry name" value="LPS_LOS_Heptosyltrfase"/>
</dbReference>
<dbReference type="EMBL" id="X95498">
    <property type="protein sequence ID" value="CAA64754.1"/>
    <property type="molecule type" value="Genomic_DNA"/>
</dbReference>
<evidence type="ECO:0000256" key="5">
    <source>
        <dbReference type="ARBA" id="ARBA00047503"/>
    </source>
</evidence>
<evidence type="ECO:0000256" key="4">
    <source>
        <dbReference type="ARBA" id="ARBA00044042"/>
    </source>
</evidence>
<accession>O33490</accession>
<gene>
    <name evidence="6" type="primary">rfaF</name>
</gene>
<dbReference type="GO" id="GO:0008713">
    <property type="term" value="F:ADP-heptose-lipopolysaccharide heptosyltransferase activity"/>
    <property type="evidence" value="ECO:0007669"/>
    <property type="project" value="UniProtKB-EC"/>
</dbReference>
<dbReference type="AlphaFoldDB" id="O33490"/>
<dbReference type="SUPFAM" id="SSF53756">
    <property type="entry name" value="UDP-Glycosyltransferase/glycogen phosphorylase"/>
    <property type="match status" value="1"/>
</dbReference>
<sequence>MMRKILVVAPNWIGDALMGQPLFAQIKRAIPRAQIHAIAPKWVAPVVARMPEIARVLPTELAHGKLQLGSRTLFAQQLKGESFDAAYVLPNSFKSALIPWLAGIPVRIGYKGESRLGVLNVRYPNPPKRERPPMVQHYARCLQARPKLPETLSDPHLQVDLQRVAATSAKFGIPGNARLIAFCPGAEYGPAKRWPAEHFAELAQMLRRSFPYAHIVTLGSAKDRETADATICPTVRSRRGHPRRLPRSAAAPRCRQRTQALAGRGLRQLHPARRPRASHALRAVSAAGLDALVEKQPVWIECLTSRSTPRSACRSSKRPSLRFSEDATEASLYVHTTYVLMQNHEGWRIASTPARRPKSAWRSIAHSLH</sequence>
<evidence type="ECO:0000256" key="2">
    <source>
        <dbReference type="ARBA" id="ARBA00022679"/>
    </source>
</evidence>
<evidence type="ECO:0000256" key="3">
    <source>
        <dbReference type="ARBA" id="ARBA00043995"/>
    </source>
</evidence>
<dbReference type="NCBIfam" id="TIGR02195">
    <property type="entry name" value="heptsyl_trn_II"/>
    <property type="match status" value="1"/>
</dbReference>
<reference evidence="6" key="2">
    <citation type="journal article" date="1997" name="J. Bacteriol.">
        <title>Mutants of Ralstonia (Pseudomonas) solanacearum sensitive to antimicrobial peptides are altered in their lipopolysaccharide structure and are avirulent in tobacco.</title>
        <authorList>
            <person name="Titarenko E."/>
            <person name="Lopez-Solanilla E."/>
            <person name="Garcia-Olmedo F."/>
            <person name="Rodriguez-Palenzuela P."/>
        </authorList>
    </citation>
    <scope>NUCLEOTIDE SEQUENCE</scope>
    <source>
        <strain evidence="6">K60</strain>
    </source>
</reference>
<dbReference type="EC" id="2.4.99.24" evidence="4"/>
<dbReference type="Gene3D" id="3.40.50.2000">
    <property type="entry name" value="Glycogen Phosphorylase B"/>
    <property type="match status" value="2"/>
</dbReference>
<keyword evidence="2" id="KW-0808">Transferase</keyword>
<dbReference type="CDD" id="cd03789">
    <property type="entry name" value="GT9_LPS_heptosyltransferase"/>
    <property type="match status" value="1"/>
</dbReference>
<dbReference type="GO" id="GO:0005829">
    <property type="term" value="C:cytosol"/>
    <property type="evidence" value="ECO:0007669"/>
    <property type="project" value="TreeGrafter"/>
</dbReference>
<name>O33490_RALSL</name>